<proteinExistence type="predicted"/>
<evidence type="ECO:0008006" key="3">
    <source>
        <dbReference type="Google" id="ProtNLM"/>
    </source>
</evidence>
<feature type="transmembrane region" description="Helical" evidence="1">
    <location>
        <begin position="28"/>
        <end position="48"/>
    </location>
</feature>
<dbReference type="OrthoDB" id="47473at2"/>
<evidence type="ECO:0000256" key="1">
    <source>
        <dbReference type="SAM" id="Phobius"/>
    </source>
</evidence>
<comment type="caution">
    <text evidence="2">The sequence shown here is derived from an EMBL/GenBank/DDBJ whole genome shotgun (WGS) entry which is preliminary data.</text>
</comment>
<accession>A0A2N0B3F4</accession>
<accession>A0A2N0BHD0</accession>
<dbReference type="RefSeq" id="WP_100747922.1">
    <property type="nucleotide sequence ID" value="NZ_NPEH01000429.1"/>
</dbReference>
<dbReference type="NCBIfam" id="NF006751">
    <property type="entry name" value="PRK09272.1-4"/>
    <property type="match status" value="1"/>
</dbReference>
<feature type="transmembrane region" description="Helical" evidence="1">
    <location>
        <begin position="86"/>
        <end position="108"/>
    </location>
</feature>
<reference evidence="2" key="1">
    <citation type="submission" date="2017-07" db="EMBL/GenBank/DDBJ databases">
        <title>Leptospira spp. isolated from tropical soils.</title>
        <authorList>
            <person name="Thibeaux R."/>
            <person name="Iraola G."/>
            <person name="Ferres I."/>
            <person name="Bierque E."/>
            <person name="Girault D."/>
            <person name="Soupe-Gilbert M.-E."/>
            <person name="Picardeau M."/>
            <person name="Goarant C."/>
        </authorList>
    </citation>
    <scope>NUCLEOTIDE SEQUENCE [LARGE SCALE GENOMIC DNA]</scope>
    <source>
        <strain evidence="2">ATI7-C-A5</strain>
    </source>
</reference>
<keyword evidence="1" id="KW-1133">Transmembrane helix</keyword>
<keyword evidence="1" id="KW-0472">Membrane</keyword>
<feature type="transmembrane region" description="Helical" evidence="1">
    <location>
        <begin position="60"/>
        <end position="80"/>
    </location>
</feature>
<gene>
    <name evidence="2" type="ORF">CH379_20730</name>
</gene>
<sequence length="116" mass="13303">MLYLILKYAITSGLVVLISEISRRNDRIGGLIASLPIVTILTLLWLQFEKAEHEKISNHAYYTFWFVIPTLPMFLIFPKLYSSFGFWPSLGVSIVFTVFLFVGFSLILEKIGIKLL</sequence>
<keyword evidence="1" id="KW-0812">Transmembrane</keyword>
<dbReference type="AlphaFoldDB" id="A0A2N0B3F4"/>
<dbReference type="EMBL" id="NPEF01000389">
    <property type="protein sequence ID" value="PJZ91070.1"/>
    <property type="molecule type" value="Genomic_DNA"/>
</dbReference>
<protein>
    <recommendedName>
        <fullName evidence="3">DUF3147 family protein</fullName>
    </recommendedName>
</protein>
<name>A0A2N0B3F4_9LEPT</name>
<organism evidence="2">
    <name type="scientific">Leptospira ellisii</name>
    <dbReference type="NCBI Taxonomy" id="2023197"/>
    <lineage>
        <taxon>Bacteria</taxon>
        <taxon>Pseudomonadati</taxon>
        <taxon>Spirochaetota</taxon>
        <taxon>Spirochaetia</taxon>
        <taxon>Leptospirales</taxon>
        <taxon>Leptospiraceae</taxon>
        <taxon>Leptospira</taxon>
    </lineage>
</organism>
<evidence type="ECO:0000313" key="2">
    <source>
        <dbReference type="EMBL" id="PJZ91070.1"/>
    </source>
</evidence>